<gene>
    <name evidence="2" type="ORF">HK414_09910</name>
</gene>
<accession>A0ABX6P403</accession>
<protein>
    <submittedName>
        <fullName evidence="2">Glycosyltransferase</fullName>
    </submittedName>
</protein>
<dbReference type="InterPro" id="IPR001173">
    <property type="entry name" value="Glyco_trans_2-like"/>
</dbReference>
<dbReference type="SUPFAM" id="SSF53448">
    <property type="entry name" value="Nucleotide-diphospho-sugar transferases"/>
    <property type="match status" value="1"/>
</dbReference>
<feature type="domain" description="Glycosyltransferase 2-like" evidence="1">
    <location>
        <begin position="2"/>
        <end position="95"/>
    </location>
</feature>
<sequence length="144" mass="15423">MVAIDGSTDATETMLEGLRVPFALKWVNTHCTGYGLALARNLGILAADGRAVVILDDDSFPVPGFVAAHKRSVAAGVVTGGPRNPADAGNERMAWKMRELGRLPALHPMTIPQLRKEWPNAYRWRTTSACCARTSSAWACSASG</sequence>
<organism evidence="2 3">
    <name type="scientific">Ramlibacter terrae</name>
    <dbReference type="NCBI Taxonomy" id="2732511"/>
    <lineage>
        <taxon>Bacteria</taxon>
        <taxon>Pseudomonadati</taxon>
        <taxon>Pseudomonadota</taxon>
        <taxon>Betaproteobacteria</taxon>
        <taxon>Burkholderiales</taxon>
        <taxon>Comamonadaceae</taxon>
        <taxon>Ramlibacter</taxon>
    </lineage>
</organism>
<dbReference type="Pfam" id="PF00535">
    <property type="entry name" value="Glycos_transf_2"/>
    <property type="match status" value="1"/>
</dbReference>
<name>A0ABX6P403_9BURK</name>
<dbReference type="Proteomes" id="UP000500826">
    <property type="component" value="Chromosome"/>
</dbReference>
<keyword evidence="3" id="KW-1185">Reference proteome</keyword>
<proteinExistence type="predicted"/>
<evidence type="ECO:0000313" key="3">
    <source>
        <dbReference type="Proteomes" id="UP000500826"/>
    </source>
</evidence>
<evidence type="ECO:0000259" key="1">
    <source>
        <dbReference type="Pfam" id="PF00535"/>
    </source>
</evidence>
<dbReference type="InterPro" id="IPR029044">
    <property type="entry name" value="Nucleotide-diphossugar_trans"/>
</dbReference>
<evidence type="ECO:0000313" key="2">
    <source>
        <dbReference type="EMBL" id="QJW84098.1"/>
    </source>
</evidence>
<reference evidence="2 3" key="1">
    <citation type="submission" date="2020-05" db="EMBL/GenBank/DDBJ databases">
        <title>Ramlibacter rhizophilus sp. nov., isolated from rhizosphere soil of national flower Mugunghwa from South Korea.</title>
        <authorList>
            <person name="Zheng-Fei Y."/>
            <person name="Huan T."/>
        </authorList>
    </citation>
    <scope>NUCLEOTIDE SEQUENCE [LARGE SCALE GENOMIC DNA]</scope>
    <source>
        <strain evidence="2 3">H242</strain>
    </source>
</reference>
<dbReference type="EMBL" id="CP053418">
    <property type="protein sequence ID" value="QJW84098.1"/>
    <property type="molecule type" value="Genomic_DNA"/>
</dbReference>
<dbReference type="Gene3D" id="3.90.550.10">
    <property type="entry name" value="Spore Coat Polysaccharide Biosynthesis Protein SpsA, Chain A"/>
    <property type="match status" value="1"/>
</dbReference>